<dbReference type="Pfam" id="PF00106">
    <property type="entry name" value="adh_short"/>
    <property type="match status" value="1"/>
</dbReference>
<accession>A0A6A6J8C1</accession>
<dbReference type="AlphaFoldDB" id="A0A6A6J8C1"/>
<dbReference type="EMBL" id="ML986519">
    <property type="protein sequence ID" value="KAF2272615.1"/>
    <property type="molecule type" value="Genomic_DNA"/>
</dbReference>
<keyword evidence="1" id="KW-0521">NADP</keyword>
<evidence type="ECO:0000313" key="2">
    <source>
        <dbReference type="EMBL" id="KAF2272615.1"/>
    </source>
</evidence>
<organism evidence="2 3">
    <name type="scientific">Westerdykella ornata</name>
    <dbReference type="NCBI Taxonomy" id="318751"/>
    <lineage>
        <taxon>Eukaryota</taxon>
        <taxon>Fungi</taxon>
        <taxon>Dikarya</taxon>
        <taxon>Ascomycota</taxon>
        <taxon>Pezizomycotina</taxon>
        <taxon>Dothideomycetes</taxon>
        <taxon>Pleosporomycetidae</taxon>
        <taxon>Pleosporales</taxon>
        <taxon>Sporormiaceae</taxon>
        <taxon>Westerdykella</taxon>
    </lineage>
</organism>
<dbReference type="RefSeq" id="XP_033650154.1">
    <property type="nucleotide sequence ID" value="XM_033802481.1"/>
</dbReference>
<keyword evidence="3" id="KW-1185">Reference proteome</keyword>
<dbReference type="PROSITE" id="PS00061">
    <property type="entry name" value="ADH_SHORT"/>
    <property type="match status" value="1"/>
</dbReference>
<sequence>MPSYAITGASRGLGWAFLEEISNDSSNTVIGIVRDKTATDKRVKDELNGRPNITILQADITDYAALKKAAEDTSKITGGHLDYLIANAALVSKYDGYDGIGTLGSDPDQLTAQFNAYMTTNVLGNIHLYNLFMPLILAGDAKKVTAISTGMADLDLVNEFATYMGPLYAMSKAAMNMVTAKFSAQYKKEGVLFVSISPGFVDTGNNDVSNLSPEQMEGLQAMVASFQKYAPHFKGAITPQESVKAVLGVIDKLSLDQGHGGAFLSHLGTKQWL</sequence>
<dbReference type="SUPFAM" id="SSF51735">
    <property type="entry name" value="NAD(P)-binding Rossmann-fold domains"/>
    <property type="match status" value="1"/>
</dbReference>
<dbReference type="Gene3D" id="3.40.50.720">
    <property type="entry name" value="NAD(P)-binding Rossmann-like Domain"/>
    <property type="match status" value="1"/>
</dbReference>
<name>A0A6A6J8C1_WESOR</name>
<dbReference type="PRINTS" id="PR00081">
    <property type="entry name" value="GDHRDH"/>
</dbReference>
<evidence type="ECO:0000256" key="1">
    <source>
        <dbReference type="ARBA" id="ARBA00022857"/>
    </source>
</evidence>
<dbReference type="GeneID" id="54555656"/>
<dbReference type="OrthoDB" id="7289984at2759"/>
<evidence type="ECO:0000313" key="3">
    <source>
        <dbReference type="Proteomes" id="UP000800097"/>
    </source>
</evidence>
<dbReference type="GO" id="GO:0016616">
    <property type="term" value="F:oxidoreductase activity, acting on the CH-OH group of donors, NAD or NADP as acceptor"/>
    <property type="evidence" value="ECO:0007669"/>
    <property type="project" value="TreeGrafter"/>
</dbReference>
<protein>
    <submittedName>
        <fullName evidence="2">NAD(P)-binding protein</fullName>
    </submittedName>
</protein>
<dbReference type="Proteomes" id="UP000800097">
    <property type="component" value="Unassembled WGS sequence"/>
</dbReference>
<dbReference type="InterPro" id="IPR036291">
    <property type="entry name" value="NAD(P)-bd_dom_sf"/>
</dbReference>
<dbReference type="InterPro" id="IPR002347">
    <property type="entry name" value="SDR_fam"/>
</dbReference>
<dbReference type="PANTHER" id="PTHR45458:SF3">
    <property type="entry name" value="CHAIN DEHYDROGENASE (ATSC), PUTATIVE-RELATED"/>
    <property type="match status" value="1"/>
</dbReference>
<dbReference type="PANTHER" id="PTHR45458">
    <property type="entry name" value="SHORT-CHAIN DEHYDROGENASE/REDUCTASE SDR"/>
    <property type="match status" value="1"/>
</dbReference>
<dbReference type="InterPro" id="IPR020904">
    <property type="entry name" value="Sc_DH/Rdtase_CS"/>
</dbReference>
<gene>
    <name evidence="2" type="ORF">EI97DRAFT_496570</name>
</gene>
<dbReference type="CDD" id="cd05325">
    <property type="entry name" value="carb_red_sniffer_like_SDR_c"/>
    <property type="match status" value="1"/>
</dbReference>
<proteinExistence type="predicted"/>
<dbReference type="InterPro" id="IPR052184">
    <property type="entry name" value="SDR_enzymes"/>
</dbReference>
<reference evidence="2" key="1">
    <citation type="journal article" date="2020" name="Stud. Mycol.">
        <title>101 Dothideomycetes genomes: a test case for predicting lifestyles and emergence of pathogens.</title>
        <authorList>
            <person name="Haridas S."/>
            <person name="Albert R."/>
            <person name="Binder M."/>
            <person name="Bloem J."/>
            <person name="Labutti K."/>
            <person name="Salamov A."/>
            <person name="Andreopoulos B."/>
            <person name="Baker S."/>
            <person name="Barry K."/>
            <person name="Bills G."/>
            <person name="Bluhm B."/>
            <person name="Cannon C."/>
            <person name="Castanera R."/>
            <person name="Culley D."/>
            <person name="Daum C."/>
            <person name="Ezra D."/>
            <person name="Gonzalez J."/>
            <person name="Henrissat B."/>
            <person name="Kuo A."/>
            <person name="Liang C."/>
            <person name="Lipzen A."/>
            <person name="Lutzoni F."/>
            <person name="Magnuson J."/>
            <person name="Mondo S."/>
            <person name="Nolan M."/>
            <person name="Ohm R."/>
            <person name="Pangilinan J."/>
            <person name="Park H.-J."/>
            <person name="Ramirez L."/>
            <person name="Alfaro M."/>
            <person name="Sun H."/>
            <person name="Tritt A."/>
            <person name="Yoshinaga Y."/>
            <person name="Zwiers L.-H."/>
            <person name="Turgeon B."/>
            <person name="Goodwin S."/>
            <person name="Spatafora J."/>
            <person name="Crous P."/>
            <person name="Grigoriev I."/>
        </authorList>
    </citation>
    <scope>NUCLEOTIDE SEQUENCE</scope>
    <source>
        <strain evidence="2">CBS 379.55</strain>
    </source>
</reference>